<dbReference type="SMART" id="SM00505">
    <property type="entry name" value="Knot1"/>
    <property type="match status" value="1"/>
</dbReference>
<dbReference type="GO" id="GO:0005615">
    <property type="term" value="C:extracellular space"/>
    <property type="evidence" value="ECO:0007669"/>
    <property type="project" value="TreeGrafter"/>
</dbReference>
<sequence>MYKTTLAVLLLAAICAALPLDVTEDGLAERANRHRRVTCDLLSFSAKGVSVNHAACAAHCLAMLKGYRGGRCIDGVCHCRR</sequence>
<dbReference type="PROSITE" id="PS51378">
    <property type="entry name" value="INVERT_DEFENSINS"/>
    <property type="match status" value="1"/>
</dbReference>
<accession>A0A173FZJ6</accession>
<feature type="chain" id="PRO_5008006285" evidence="9">
    <location>
        <begin position="18"/>
        <end position="81"/>
    </location>
</feature>
<protein>
    <submittedName>
        <fullName evidence="11">Defensin</fullName>
    </submittedName>
</protein>
<comment type="subcellular location">
    <subcellularLocation>
        <location evidence="1">Secreted</location>
    </subcellularLocation>
</comment>
<dbReference type="AlphaFoldDB" id="A0A173FZJ6"/>
<keyword evidence="6" id="KW-0211">Defensin</keyword>
<keyword evidence="8" id="KW-1015">Disulfide bond</keyword>
<evidence type="ECO:0000259" key="10">
    <source>
        <dbReference type="PROSITE" id="PS51378"/>
    </source>
</evidence>
<evidence type="ECO:0000256" key="8">
    <source>
        <dbReference type="ARBA" id="ARBA00023157"/>
    </source>
</evidence>
<dbReference type="GO" id="GO:0045087">
    <property type="term" value="P:innate immune response"/>
    <property type="evidence" value="ECO:0007669"/>
    <property type="project" value="UniProtKB-KW"/>
</dbReference>
<keyword evidence="3" id="KW-0929">Antimicrobial</keyword>
<feature type="signal peptide" evidence="9">
    <location>
        <begin position="1"/>
        <end position="17"/>
    </location>
</feature>
<dbReference type="EMBL" id="KT897462">
    <property type="protein sequence ID" value="ANH09346.1"/>
    <property type="molecule type" value="mRNA"/>
</dbReference>
<keyword evidence="5" id="KW-0391">Immunity</keyword>
<feature type="domain" description="Invertebrate defensins family profile" evidence="10">
    <location>
        <begin position="36"/>
        <end position="81"/>
    </location>
</feature>
<reference evidence="11" key="1">
    <citation type="journal article" date="2016" name="Gene">
        <title>Identification, structural characterisation and expression analysis of a defensin gene from the tiger beetle Calomera littoralis (Coleoptera: Cicindelidae).</title>
        <authorList>
            <person name="Rodriguez-Garcia M.J."/>
            <person name="Garcia-Reina A."/>
            <person name="Machado V."/>
            <person name="Galian J."/>
        </authorList>
    </citation>
    <scope>NUCLEOTIDE SEQUENCE</scope>
</reference>
<evidence type="ECO:0000256" key="6">
    <source>
        <dbReference type="ARBA" id="ARBA00022940"/>
    </source>
</evidence>
<proteinExistence type="evidence at transcript level"/>
<dbReference type="Pfam" id="PF01097">
    <property type="entry name" value="Defensin_2"/>
    <property type="match status" value="1"/>
</dbReference>
<organism evidence="11">
    <name type="scientific">Calomera littoralis</name>
    <name type="common">Tiger beetle</name>
    <name type="synonym">Cicindela littoralis</name>
    <dbReference type="NCBI Taxonomy" id="285225"/>
    <lineage>
        <taxon>Eukaryota</taxon>
        <taxon>Metazoa</taxon>
        <taxon>Ecdysozoa</taxon>
        <taxon>Arthropoda</taxon>
        <taxon>Hexapoda</taxon>
        <taxon>Insecta</taxon>
        <taxon>Pterygota</taxon>
        <taxon>Neoptera</taxon>
        <taxon>Endopterygota</taxon>
        <taxon>Coleoptera</taxon>
        <taxon>Adephaga</taxon>
        <taxon>Caraboidea</taxon>
        <taxon>Carabidae</taxon>
        <taxon>Cicindelinae</taxon>
        <taxon>Cicindelini</taxon>
        <taxon>Calomera</taxon>
    </lineage>
</organism>
<keyword evidence="4" id="KW-0399">Innate immunity</keyword>
<dbReference type="InterPro" id="IPR003614">
    <property type="entry name" value="Knottins"/>
</dbReference>
<evidence type="ECO:0000256" key="1">
    <source>
        <dbReference type="ARBA" id="ARBA00004613"/>
    </source>
</evidence>
<dbReference type="GO" id="GO:0006959">
    <property type="term" value="P:humoral immune response"/>
    <property type="evidence" value="ECO:0007669"/>
    <property type="project" value="TreeGrafter"/>
</dbReference>
<dbReference type="PANTHER" id="PTHR13645:SF0">
    <property type="entry name" value="DEFENSIN"/>
    <property type="match status" value="1"/>
</dbReference>
<keyword evidence="9" id="KW-0732">Signal</keyword>
<dbReference type="InterPro" id="IPR001542">
    <property type="entry name" value="Defensin_invertebrate/fungal"/>
</dbReference>
<evidence type="ECO:0000256" key="4">
    <source>
        <dbReference type="ARBA" id="ARBA00022588"/>
    </source>
</evidence>
<evidence type="ECO:0000256" key="2">
    <source>
        <dbReference type="ARBA" id="ARBA00022525"/>
    </source>
</evidence>
<evidence type="ECO:0000256" key="3">
    <source>
        <dbReference type="ARBA" id="ARBA00022529"/>
    </source>
</evidence>
<keyword evidence="2" id="KW-0964">Secreted</keyword>
<dbReference type="GO" id="GO:0042742">
    <property type="term" value="P:defense response to bacterium"/>
    <property type="evidence" value="ECO:0007669"/>
    <property type="project" value="UniProtKB-KW"/>
</dbReference>
<evidence type="ECO:0000256" key="7">
    <source>
        <dbReference type="ARBA" id="ARBA00023022"/>
    </source>
</evidence>
<evidence type="ECO:0000256" key="9">
    <source>
        <dbReference type="SAM" id="SignalP"/>
    </source>
</evidence>
<evidence type="ECO:0000256" key="5">
    <source>
        <dbReference type="ARBA" id="ARBA00022859"/>
    </source>
</evidence>
<dbReference type="SUPFAM" id="SSF57095">
    <property type="entry name" value="Scorpion toxin-like"/>
    <property type="match status" value="1"/>
</dbReference>
<name>A0A173FZJ6_CALLO</name>
<dbReference type="Gene3D" id="3.30.30.10">
    <property type="entry name" value="Knottin, scorpion toxin-like"/>
    <property type="match status" value="1"/>
</dbReference>
<dbReference type="InterPro" id="IPR036574">
    <property type="entry name" value="Scorpion_toxin-like_sf"/>
</dbReference>
<evidence type="ECO:0000313" key="11">
    <source>
        <dbReference type="EMBL" id="ANH09346.1"/>
    </source>
</evidence>
<dbReference type="PANTHER" id="PTHR13645">
    <property type="entry name" value="DEFENSIN"/>
    <property type="match status" value="1"/>
</dbReference>
<keyword evidence="7" id="KW-0044">Antibiotic</keyword>